<dbReference type="SUPFAM" id="SSF46785">
    <property type="entry name" value="Winged helix' DNA-binding domain"/>
    <property type="match status" value="1"/>
</dbReference>
<keyword evidence="4" id="KW-0804">Transcription</keyword>
<dbReference type="Gene3D" id="3.40.190.10">
    <property type="entry name" value="Periplasmic binding protein-like II"/>
    <property type="match status" value="2"/>
</dbReference>
<organism evidence="6 7">
    <name type="scientific">Marinobacterium nitratireducens</name>
    <dbReference type="NCBI Taxonomy" id="518897"/>
    <lineage>
        <taxon>Bacteria</taxon>
        <taxon>Pseudomonadati</taxon>
        <taxon>Pseudomonadota</taxon>
        <taxon>Gammaproteobacteria</taxon>
        <taxon>Oceanospirillales</taxon>
        <taxon>Oceanospirillaceae</taxon>
        <taxon>Marinobacterium</taxon>
    </lineage>
</organism>
<dbReference type="Gene3D" id="1.10.10.10">
    <property type="entry name" value="Winged helix-like DNA-binding domain superfamily/Winged helix DNA-binding domain"/>
    <property type="match status" value="1"/>
</dbReference>
<dbReference type="InterPro" id="IPR037402">
    <property type="entry name" value="YidZ_PBP2"/>
</dbReference>
<feature type="domain" description="HTH lysR-type" evidence="5">
    <location>
        <begin position="9"/>
        <end position="66"/>
    </location>
</feature>
<dbReference type="GO" id="GO:0003677">
    <property type="term" value="F:DNA binding"/>
    <property type="evidence" value="ECO:0007669"/>
    <property type="project" value="UniProtKB-KW"/>
</dbReference>
<dbReference type="PROSITE" id="PS50931">
    <property type="entry name" value="HTH_LYSR"/>
    <property type="match status" value="1"/>
</dbReference>
<dbReference type="PANTHER" id="PTHR30118:SF15">
    <property type="entry name" value="TRANSCRIPTIONAL REGULATORY PROTEIN"/>
    <property type="match status" value="1"/>
</dbReference>
<evidence type="ECO:0000313" key="6">
    <source>
        <dbReference type="EMBL" id="GGO85872.1"/>
    </source>
</evidence>
<evidence type="ECO:0000256" key="1">
    <source>
        <dbReference type="ARBA" id="ARBA00009437"/>
    </source>
</evidence>
<dbReference type="Pfam" id="PF03466">
    <property type="entry name" value="LysR_substrate"/>
    <property type="match status" value="1"/>
</dbReference>
<evidence type="ECO:0000313" key="7">
    <source>
        <dbReference type="Proteomes" id="UP000599578"/>
    </source>
</evidence>
<protein>
    <submittedName>
        <fullName evidence="6">LysR family transcriptional regulator</fullName>
    </submittedName>
</protein>
<evidence type="ECO:0000256" key="4">
    <source>
        <dbReference type="ARBA" id="ARBA00023163"/>
    </source>
</evidence>
<keyword evidence="3" id="KW-0238">DNA-binding</keyword>
<dbReference type="InterPro" id="IPR050389">
    <property type="entry name" value="LysR-type_TF"/>
</dbReference>
<dbReference type="PANTHER" id="PTHR30118">
    <property type="entry name" value="HTH-TYPE TRANSCRIPTIONAL REGULATOR LEUO-RELATED"/>
    <property type="match status" value="1"/>
</dbReference>
<dbReference type="GO" id="GO:0003700">
    <property type="term" value="F:DNA-binding transcription factor activity"/>
    <property type="evidence" value="ECO:0007669"/>
    <property type="project" value="InterPro"/>
</dbReference>
<name>A0A917ZMU4_9GAMM</name>
<dbReference type="InterPro" id="IPR005119">
    <property type="entry name" value="LysR_subst-bd"/>
</dbReference>
<evidence type="ECO:0000256" key="2">
    <source>
        <dbReference type="ARBA" id="ARBA00023015"/>
    </source>
</evidence>
<keyword evidence="2" id="KW-0805">Transcription regulation</keyword>
<comment type="caution">
    <text evidence="6">The sequence shown here is derived from an EMBL/GenBank/DDBJ whole genome shotgun (WGS) entry which is preliminary data.</text>
</comment>
<dbReference type="AlphaFoldDB" id="A0A917ZMU4"/>
<reference evidence="6 7" key="1">
    <citation type="journal article" date="2014" name="Int. J. Syst. Evol. Microbiol.">
        <title>Complete genome sequence of Corynebacterium casei LMG S-19264T (=DSM 44701T), isolated from a smear-ripened cheese.</title>
        <authorList>
            <consortium name="US DOE Joint Genome Institute (JGI-PGF)"/>
            <person name="Walter F."/>
            <person name="Albersmeier A."/>
            <person name="Kalinowski J."/>
            <person name="Ruckert C."/>
        </authorList>
    </citation>
    <scope>NUCLEOTIDE SEQUENCE [LARGE SCALE GENOMIC DNA]</scope>
    <source>
        <strain evidence="6 7">CGMCC 1.7286</strain>
    </source>
</reference>
<proteinExistence type="inferred from homology"/>
<dbReference type="PRINTS" id="PR00039">
    <property type="entry name" value="HTHLYSR"/>
</dbReference>
<dbReference type="EMBL" id="BMLT01000009">
    <property type="protein sequence ID" value="GGO85872.1"/>
    <property type="molecule type" value="Genomic_DNA"/>
</dbReference>
<comment type="similarity">
    <text evidence="1">Belongs to the LysR transcriptional regulatory family.</text>
</comment>
<keyword evidence="7" id="KW-1185">Reference proteome</keyword>
<dbReference type="CDD" id="cd08417">
    <property type="entry name" value="PBP2_Nitroaromatics_like"/>
    <property type="match status" value="1"/>
</dbReference>
<dbReference type="InterPro" id="IPR036390">
    <property type="entry name" value="WH_DNA-bd_sf"/>
</dbReference>
<accession>A0A917ZMU4</accession>
<dbReference type="SUPFAM" id="SSF53850">
    <property type="entry name" value="Periplasmic binding protein-like II"/>
    <property type="match status" value="1"/>
</dbReference>
<evidence type="ECO:0000259" key="5">
    <source>
        <dbReference type="PROSITE" id="PS50931"/>
    </source>
</evidence>
<evidence type="ECO:0000256" key="3">
    <source>
        <dbReference type="ARBA" id="ARBA00023125"/>
    </source>
</evidence>
<sequence length="322" mass="36547">MHKMNLRKVDLNLLVILEVLLEERHVTRAAERLDMSQPAVSRALQRLRETFADPLLVKSIHGYDLSARAEELLPALKSVLQDLGQLVGRPVFDPASSTAQVRVACLDLEGALFLPRLLEAMRRDALQMQLDIHSQPGDHFMLLQQGDVDFVISGLVPPQGEAQINRIPLATTCVVCVMRHDHPLATAPLTLDAYISASHGYVSMTGRGVSVMDQLLRGYGLQRQVVVRTNSFLTVPEFCARTDLLFALPQIVAERLTRDGQLIMKALPSELAERELRFYLYWHQRHHRDPMHRWVRRQLVADPEEAFDLTDNNQSKRDKESD</sequence>
<dbReference type="Proteomes" id="UP000599578">
    <property type="component" value="Unassembled WGS sequence"/>
</dbReference>
<gene>
    <name evidence="6" type="ORF">GCM10011348_35430</name>
</gene>
<dbReference type="Pfam" id="PF00126">
    <property type="entry name" value="HTH_1"/>
    <property type="match status" value="1"/>
</dbReference>
<dbReference type="InterPro" id="IPR000847">
    <property type="entry name" value="LysR_HTH_N"/>
</dbReference>
<dbReference type="InterPro" id="IPR036388">
    <property type="entry name" value="WH-like_DNA-bd_sf"/>
</dbReference>